<name>A0A286AF74_9SPHI</name>
<dbReference type="RefSeq" id="WP_097134037.1">
    <property type="nucleotide sequence ID" value="NZ_OCMT01000005.1"/>
</dbReference>
<dbReference type="AlphaFoldDB" id="A0A286AF74"/>
<dbReference type="Gene3D" id="2.160.20.120">
    <property type="match status" value="1"/>
</dbReference>
<evidence type="ECO:0000313" key="3">
    <source>
        <dbReference type="EMBL" id="SOD20541.1"/>
    </source>
</evidence>
<dbReference type="InterPro" id="IPR021255">
    <property type="entry name" value="DUF2807"/>
</dbReference>
<proteinExistence type="predicted"/>
<keyword evidence="1" id="KW-0732">Signal</keyword>
<evidence type="ECO:0000256" key="1">
    <source>
        <dbReference type="SAM" id="SignalP"/>
    </source>
</evidence>
<gene>
    <name evidence="3" type="ORF">SAMN06297358_4266</name>
</gene>
<organism evidence="3 4">
    <name type="scientific">Pedobacter xixiisoli</name>
    <dbReference type="NCBI Taxonomy" id="1476464"/>
    <lineage>
        <taxon>Bacteria</taxon>
        <taxon>Pseudomonadati</taxon>
        <taxon>Bacteroidota</taxon>
        <taxon>Sphingobacteriia</taxon>
        <taxon>Sphingobacteriales</taxon>
        <taxon>Sphingobacteriaceae</taxon>
        <taxon>Pedobacter</taxon>
    </lineage>
</organism>
<dbReference type="Proteomes" id="UP000219281">
    <property type="component" value="Unassembled WGS sequence"/>
</dbReference>
<feature type="signal peptide" evidence="1">
    <location>
        <begin position="1"/>
        <end position="24"/>
    </location>
</feature>
<dbReference type="OrthoDB" id="942536at2"/>
<feature type="domain" description="Putative auto-transporter adhesin head GIN" evidence="2">
    <location>
        <begin position="34"/>
        <end position="219"/>
    </location>
</feature>
<sequence>MRNSFLLKISGLFIACFITLNVSAQSSKTVSVKNFNSIGVSSGIDLFLTQGSTESLVIKGLEDVIKDVVIEQEGNNLTIKYKEGINWGRLFKGTSIQVHVTFKKLNSISASGGSDVETQNTINTDKISIKSSGGADMDLSIVCKDITIASSGGSDINLKGSAENMVLNTSGGSDVDAFEFKVNYAKVNTSGGSDANVFVNKGLTANATGGSDIHYKGSAALKKVSNSKSADIIHVN</sequence>
<dbReference type="EMBL" id="OCMT01000005">
    <property type="protein sequence ID" value="SOD20541.1"/>
    <property type="molecule type" value="Genomic_DNA"/>
</dbReference>
<evidence type="ECO:0000313" key="4">
    <source>
        <dbReference type="Proteomes" id="UP000219281"/>
    </source>
</evidence>
<reference evidence="4" key="1">
    <citation type="submission" date="2017-09" db="EMBL/GenBank/DDBJ databases">
        <authorList>
            <person name="Varghese N."/>
            <person name="Submissions S."/>
        </authorList>
    </citation>
    <scope>NUCLEOTIDE SEQUENCE [LARGE SCALE GENOMIC DNA]</scope>
    <source>
        <strain evidence="4">CGMCC 1.12803</strain>
    </source>
</reference>
<protein>
    <submittedName>
        <fullName evidence="3">Auto-transporter adhesin, head GIN domain</fullName>
    </submittedName>
</protein>
<dbReference type="Pfam" id="PF10988">
    <property type="entry name" value="DUF2807"/>
    <property type="match status" value="1"/>
</dbReference>
<evidence type="ECO:0000259" key="2">
    <source>
        <dbReference type="Pfam" id="PF10988"/>
    </source>
</evidence>
<keyword evidence="4" id="KW-1185">Reference proteome</keyword>
<feature type="chain" id="PRO_5013148855" evidence="1">
    <location>
        <begin position="25"/>
        <end position="236"/>
    </location>
</feature>
<accession>A0A286AF74</accession>